<dbReference type="SUPFAM" id="SSF46894">
    <property type="entry name" value="C-terminal effector domain of the bipartite response regulators"/>
    <property type="match status" value="1"/>
</dbReference>
<feature type="region of interest" description="Disordered" evidence="7">
    <location>
        <begin position="252"/>
        <end position="293"/>
    </location>
</feature>
<dbReference type="InterPro" id="IPR051677">
    <property type="entry name" value="AfsR-DnrI-RedD_regulator"/>
</dbReference>
<comment type="similarity">
    <text evidence="1">Belongs to the AfsR/DnrI/RedD regulatory family.</text>
</comment>
<dbReference type="PROSITE" id="PS51755">
    <property type="entry name" value="OMPR_PHOB"/>
    <property type="match status" value="1"/>
</dbReference>
<dbReference type="SUPFAM" id="SSF52540">
    <property type="entry name" value="P-loop containing nucleoside triphosphate hydrolases"/>
    <property type="match status" value="1"/>
</dbReference>
<dbReference type="SMART" id="SM00382">
    <property type="entry name" value="AAA"/>
    <property type="match status" value="1"/>
</dbReference>
<dbReference type="InterPro" id="IPR036388">
    <property type="entry name" value="WH-like_DNA-bd_sf"/>
</dbReference>
<dbReference type="PANTHER" id="PTHR35807">
    <property type="entry name" value="TRANSCRIPTIONAL REGULATOR REDD-RELATED"/>
    <property type="match status" value="1"/>
</dbReference>
<dbReference type="Gene3D" id="3.40.50.300">
    <property type="entry name" value="P-loop containing nucleotide triphosphate hydrolases"/>
    <property type="match status" value="1"/>
</dbReference>
<dbReference type="SMART" id="SM01043">
    <property type="entry name" value="BTAD"/>
    <property type="match status" value="1"/>
</dbReference>
<evidence type="ECO:0000256" key="2">
    <source>
        <dbReference type="ARBA" id="ARBA00023012"/>
    </source>
</evidence>
<gene>
    <name evidence="9" type="ORF">OG477_43615</name>
</gene>
<evidence type="ECO:0000256" key="6">
    <source>
        <dbReference type="PROSITE-ProRule" id="PRU01091"/>
    </source>
</evidence>
<dbReference type="SUPFAM" id="SSF48452">
    <property type="entry name" value="TPR-like"/>
    <property type="match status" value="1"/>
</dbReference>
<evidence type="ECO:0000256" key="1">
    <source>
        <dbReference type="ARBA" id="ARBA00005820"/>
    </source>
</evidence>
<dbReference type="Pfam" id="PF03704">
    <property type="entry name" value="BTAD"/>
    <property type="match status" value="1"/>
</dbReference>
<dbReference type="GO" id="GO:0000160">
    <property type="term" value="P:phosphorelay signal transduction system"/>
    <property type="evidence" value="ECO:0007669"/>
    <property type="project" value="UniProtKB-KW"/>
</dbReference>
<feature type="domain" description="OmpR/PhoB-type" evidence="8">
    <location>
        <begin position="1"/>
        <end position="90"/>
    </location>
</feature>
<dbReference type="PANTHER" id="PTHR35807:SF1">
    <property type="entry name" value="TRANSCRIPTIONAL REGULATOR REDD"/>
    <property type="match status" value="1"/>
</dbReference>
<keyword evidence="4 6" id="KW-0238">DNA-binding</keyword>
<dbReference type="GO" id="GO:0006355">
    <property type="term" value="P:regulation of DNA-templated transcription"/>
    <property type="evidence" value="ECO:0007669"/>
    <property type="project" value="InterPro"/>
</dbReference>
<dbReference type="InterPro" id="IPR016032">
    <property type="entry name" value="Sig_transdc_resp-reg_C-effctor"/>
</dbReference>
<dbReference type="AlphaFoldDB" id="A0AAU1IBX4"/>
<dbReference type="Gene3D" id="1.25.40.10">
    <property type="entry name" value="Tetratricopeptide repeat domain"/>
    <property type="match status" value="1"/>
</dbReference>
<evidence type="ECO:0000256" key="4">
    <source>
        <dbReference type="ARBA" id="ARBA00023125"/>
    </source>
</evidence>
<evidence type="ECO:0000313" key="9">
    <source>
        <dbReference type="EMBL" id="WTP91690.1"/>
    </source>
</evidence>
<sequence length="630" mass="67481">MEFRVLGPVEVCHEGYRVPISGTKLHTVLAALLLARGEVVSDDRLSWLLWGWTPPVTISAQLYTYVSRLRKLLGGDILIDRRPPGYAMAIGNSLLDLFEFEELARAGQKALFAQDYEKAAYLLRDGLARWSGPPLANTTEHLAETEAPSLLEARAATLEYRIAADLALGRHEQITAELTGLVAEFPLRERIRGQLMTALCRSGRQADAIHVYHHGRAALAEELGVDPCEELQATYRALLEGSLARLPQVRTPDHAAAPSARQADPGAPDAHDGGDAAHGVPATLPPDTPDFTGRERELGLLHRALAPNAAADRPRRVLVTGMAGVGKTALAVHAAHRCKRYFPDGQLYVDLRAPDGTVRPASRVLLHLLRALGLPLDAHAANDTDELVRLYRERTSGRRLLILLDNAAGARQLGPLLPNTPEPAILVTGRTALPTIAGAHTVALDPLEDGPALQLLVVAAGPDRMAAAPGAASVIVEHCAGLPLALRIVGTRIAARPHYAPDRLARRLADPGTRLRELHSGDLDVHGALLPSWRGLPPAARRAFPALAGLGLRPFPAVEAAALLGLPEGDAELLLEAMADAALLEVSGADRYGRPCYLFHPLVRLFALSLPGERARDEPAGRSPRSVTGG</sequence>
<dbReference type="InterPro" id="IPR001867">
    <property type="entry name" value="OmpR/PhoB-type_DNA-bd"/>
</dbReference>
<dbReference type="SMART" id="SM00862">
    <property type="entry name" value="Trans_reg_C"/>
    <property type="match status" value="1"/>
</dbReference>
<keyword evidence="5" id="KW-0804">Transcription</keyword>
<evidence type="ECO:0000256" key="7">
    <source>
        <dbReference type="SAM" id="MobiDB-lite"/>
    </source>
</evidence>
<dbReference type="CDD" id="cd15831">
    <property type="entry name" value="BTAD"/>
    <property type="match status" value="1"/>
</dbReference>
<keyword evidence="2" id="KW-0902">Two-component regulatory system</keyword>
<dbReference type="EMBL" id="CP108140">
    <property type="protein sequence ID" value="WTP91690.1"/>
    <property type="molecule type" value="Genomic_DNA"/>
</dbReference>
<evidence type="ECO:0000259" key="8">
    <source>
        <dbReference type="PROSITE" id="PS51755"/>
    </source>
</evidence>
<dbReference type="InterPro" id="IPR005158">
    <property type="entry name" value="BTAD"/>
</dbReference>
<reference evidence="9" key="1">
    <citation type="submission" date="2022-10" db="EMBL/GenBank/DDBJ databases">
        <title>The complete genomes of actinobacterial strains from the NBC collection.</title>
        <authorList>
            <person name="Joergensen T.S."/>
            <person name="Alvarez Arevalo M."/>
            <person name="Sterndorff E.B."/>
            <person name="Faurdal D."/>
            <person name="Vuksanovic O."/>
            <person name="Mourched A.-S."/>
            <person name="Charusanti P."/>
            <person name="Shaw S."/>
            <person name="Blin K."/>
            <person name="Weber T."/>
        </authorList>
    </citation>
    <scope>NUCLEOTIDE SEQUENCE</scope>
    <source>
        <strain evidence="9">NBC 00180</strain>
    </source>
</reference>
<dbReference type="InterPro" id="IPR011990">
    <property type="entry name" value="TPR-like_helical_dom_sf"/>
</dbReference>
<dbReference type="InterPro" id="IPR027417">
    <property type="entry name" value="P-loop_NTPase"/>
</dbReference>
<evidence type="ECO:0000256" key="5">
    <source>
        <dbReference type="ARBA" id="ARBA00023163"/>
    </source>
</evidence>
<dbReference type="GO" id="GO:0003677">
    <property type="term" value="F:DNA binding"/>
    <property type="evidence" value="ECO:0007669"/>
    <property type="project" value="UniProtKB-UniRule"/>
</dbReference>
<name>A0AAU1IBX4_9ACTN</name>
<dbReference type="Gene3D" id="1.10.10.10">
    <property type="entry name" value="Winged helix-like DNA-binding domain superfamily/Winged helix DNA-binding domain"/>
    <property type="match status" value="1"/>
</dbReference>
<feature type="DNA-binding region" description="OmpR/PhoB-type" evidence="6">
    <location>
        <begin position="1"/>
        <end position="90"/>
    </location>
</feature>
<dbReference type="PRINTS" id="PR00364">
    <property type="entry name" value="DISEASERSIST"/>
</dbReference>
<evidence type="ECO:0000256" key="3">
    <source>
        <dbReference type="ARBA" id="ARBA00023015"/>
    </source>
</evidence>
<dbReference type="InterPro" id="IPR041664">
    <property type="entry name" value="AAA_16"/>
</dbReference>
<organism evidence="9">
    <name type="scientific">Streptomyces sp. NBC_00180</name>
    <dbReference type="NCBI Taxonomy" id="2903632"/>
    <lineage>
        <taxon>Bacteria</taxon>
        <taxon>Bacillati</taxon>
        <taxon>Actinomycetota</taxon>
        <taxon>Actinomycetes</taxon>
        <taxon>Kitasatosporales</taxon>
        <taxon>Streptomycetaceae</taxon>
        <taxon>Streptomyces</taxon>
    </lineage>
</organism>
<proteinExistence type="inferred from homology"/>
<dbReference type="InterPro" id="IPR003593">
    <property type="entry name" value="AAA+_ATPase"/>
</dbReference>
<dbReference type="Pfam" id="PF13191">
    <property type="entry name" value="AAA_16"/>
    <property type="match status" value="1"/>
</dbReference>
<keyword evidence="3" id="KW-0805">Transcription regulation</keyword>
<accession>A0AAU1IBX4</accession>
<protein>
    <submittedName>
        <fullName evidence="9">AAA family ATPase</fullName>
    </submittedName>
</protein>